<dbReference type="RefSeq" id="XP_013312839.1">
    <property type="nucleotide sequence ID" value="XM_013457385.1"/>
</dbReference>
<dbReference type="InterPro" id="IPR042239">
    <property type="entry name" value="Nop_C"/>
</dbReference>
<evidence type="ECO:0000256" key="5">
    <source>
        <dbReference type="ARBA" id="ARBA00022884"/>
    </source>
</evidence>
<dbReference type="EMBL" id="KN847321">
    <property type="protein sequence ID" value="KIW52255.1"/>
    <property type="molecule type" value="Genomic_DNA"/>
</dbReference>
<dbReference type="PANTHER" id="PTHR13904:SF0">
    <property type="entry name" value="U4_U6 SMALL NUCLEAR RIBONUCLEOPROTEIN PRP31"/>
    <property type="match status" value="1"/>
</dbReference>
<reference evidence="11 12" key="1">
    <citation type="submission" date="2015-01" db="EMBL/GenBank/DDBJ databases">
        <title>The Genome Sequence of Exophiala xenobiotica CBS118157.</title>
        <authorList>
            <consortium name="The Broad Institute Genomics Platform"/>
            <person name="Cuomo C."/>
            <person name="de Hoog S."/>
            <person name="Gorbushina A."/>
            <person name="Stielow B."/>
            <person name="Teixiera M."/>
            <person name="Abouelleil A."/>
            <person name="Chapman S.B."/>
            <person name="Priest M."/>
            <person name="Young S.K."/>
            <person name="Wortman J."/>
            <person name="Nusbaum C."/>
            <person name="Birren B."/>
        </authorList>
    </citation>
    <scope>NUCLEOTIDE SEQUENCE [LARGE SCALE GENOMIC DNA]</scope>
    <source>
        <strain evidence="11 12">CBS 118157</strain>
    </source>
</reference>
<evidence type="ECO:0000256" key="3">
    <source>
        <dbReference type="ARBA" id="ARBA00022664"/>
    </source>
</evidence>
<dbReference type="OrthoDB" id="4771285at2759"/>
<keyword evidence="8" id="KW-0687">Ribonucleoprotein</keyword>
<dbReference type="GO" id="GO:0071011">
    <property type="term" value="C:precatalytic spliceosome"/>
    <property type="evidence" value="ECO:0007669"/>
    <property type="project" value="TreeGrafter"/>
</dbReference>
<evidence type="ECO:0000256" key="9">
    <source>
        <dbReference type="SAM" id="MobiDB-lite"/>
    </source>
</evidence>
<feature type="compositionally biased region" description="Acidic residues" evidence="9">
    <location>
        <begin position="8"/>
        <end position="20"/>
    </location>
</feature>
<evidence type="ECO:0000256" key="4">
    <source>
        <dbReference type="ARBA" id="ARBA00022728"/>
    </source>
</evidence>
<comment type="subcellular location">
    <subcellularLocation>
        <location evidence="1">Nucleus</location>
    </subcellularLocation>
</comment>
<comment type="similarity">
    <text evidence="2">Belongs to the PRP31 family.</text>
</comment>
<dbReference type="SMART" id="SM00931">
    <property type="entry name" value="NOSIC"/>
    <property type="match status" value="1"/>
</dbReference>
<organism evidence="11 12">
    <name type="scientific">Exophiala xenobiotica</name>
    <dbReference type="NCBI Taxonomy" id="348802"/>
    <lineage>
        <taxon>Eukaryota</taxon>
        <taxon>Fungi</taxon>
        <taxon>Dikarya</taxon>
        <taxon>Ascomycota</taxon>
        <taxon>Pezizomycotina</taxon>
        <taxon>Eurotiomycetes</taxon>
        <taxon>Chaetothyriomycetidae</taxon>
        <taxon>Chaetothyriales</taxon>
        <taxon>Herpotrichiellaceae</taxon>
        <taxon>Exophiala</taxon>
    </lineage>
</organism>
<dbReference type="Gene3D" id="1.10.287.4070">
    <property type="match status" value="1"/>
</dbReference>
<feature type="compositionally biased region" description="Polar residues" evidence="9">
    <location>
        <begin position="562"/>
        <end position="575"/>
    </location>
</feature>
<dbReference type="Proteomes" id="UP000054342">
    <property type="component" value="Unassembled WGS sequence"/>
</dbReference>
<keyword evidence="5" id="KW-0694">RNA-binding</keyword>
<feature type="domain" description="Nop" evidence="10">
    <location>
        <begin position="269"/>
        <end position="387"/>
    </location>
</feature>
<dbReference type="STRING" id="348802.A0A0D2EC25"/>
<keyword evidence="6" id="KW-0508">mRNA splicing</keyword>
<dbReference type="GO" id="GO:0000244">
    <property type="term" value="P:spliceosomal tri-snRNP complex assembly"/>
    <property type="evidence" value="ECO:0007669"/>
    <property type="project" value="InterPro"/>
</dbReference>
<dbReference type="SUPFAM" id="SSF89124">
    <property type="entry name" value="Nop domain"/>
    <property type="match status" value="1"/>
</dbReference>
<evidence type="ECO:0000256" key="7">
    <source>
        <dbReference type="ARBA" id="ARBA00023242"/>
    </source>
</evidence>
<gene>
    <name evidence="11" type="ORF">PV05_07907</name>
</gene>
<dbReference type="AlphaFoldDB" id="A0A0D2EC25"/>
<evidence type="ECO:0000256" key="1">
    <source>
        <dbReference type="ARBA" id="ARBA00004123"/>
    </source>
</evidence>
<dbReference type="Pfam" id="PF01798">
    <property type="entry name" value="Nop"/>
    <property type="match status" value="1"/>
</dbReference>
<dbReference type="InterPro" id="IPR002687">
    <property type="entry name" value="Nop_dom"/>
</dbReference>
<proteinExistence type="inferred from homology"/>
<dbReference type="GO" id="GO:0005687">
    <property type="term" value="C:U4 snRNP"/>
    <property type="evidence" value="ECO:0007669"/>
    <property type="project" value="TreeGrafter"/>
</dbReference>
<dbReference type="FunFam" id="1.10.287.4070:FF:000003">
    <property type="entry name" value="U4/U6 small nuclear ribonucleoprotein PRP31"/>
    <property type="match status" value="1"/>
</dbReference>
<dbReference type="InterPro" id="IPR019175">
    <property type="entry name" value="Prp31_C"/>
</dbReference>
<keyword evidence="12" id="KW-1185">Reference proteome</keyword>
<dbReference type="FunFam" id="1.10.246.90:FF:000002">
    <property type="entry name" value="U4/U6 small nuclear ribonucleoprotein Prp31"/>
    <property type="match status" value="1"/>
</dbReference>
<evidence type="ECO:0000256" key="8">
    <source>
        <dbReference type="ARBA" id="ARBA00023274"/>
    </source>
</evidence>
<dbReference type="PANTHER" id="PTHR13904">
    <property type="entry name" value="PRE-MRNA SPLICING FACTOR PRP31"/>
    <property type="match status" value="1"/>
</dbReference>
<dbReference type="GO" id="GO:0003723">
    <property type="term" value="F:RNA binding"/>
    <property type="evidence" value="ECO:0007669"/>
    <property type="project" value="UniProtKB-KW"/>
</dbReference>
<sequence>MSTIADELLNDFEDSGDENEDRGLQDDDQANGNGTNGQTHEHDEAGSPVGAENDETMEDAEENEDADREDIVEDEDETKAKVEKMHLGAVRDVRSVAGLMKVLQPVLDKISHYQNLPPNLRTATVGTVEDDPEYHLLTQSNSLSTQIDNEIILVHKFIRDHYSARFPELETLVQNPLDYAKTVAIIRNGPLENIKALADSAKNIVGASLRSVLDGPTLMVVTVEGTTTKGQPLSEAELEATLRACQMVMELDKAKKVLTEYVQSRMNIFAPNLTAIIGSLTAAQLLNFAGGIKALAKVPDRNIPAMGSRKQKQSGLATNVGIRQQGFLYHSPLIQSIPNDLKIQAMRIVSAKLVLAARVDSVHQAPDGSTGEQLRDDCLRRLDKLTEPPPNRGPRALPAPDDKPSRKRGGRRARKAKEATAMTELRKQQNRMVFGSEEKEAGYGMGEDTVGLGMIGQNNDGRIRATQVDRRTMAKLSKKNPGWGGSGTATSLNSGMNTSLRGFGMGGHSTSLRASGLRTSGVGAGAGTASSIAFTPVQGLELVDPKVQAELKRKREAENAGYFSSGTFTQANAGKSGSGFKMPSLPPAKKTNMGPPPAPKT</sequence>
<accession>A0A0D2EC25</accession>
<evidence type="ECO:0000313" key="11">
    <source>
        <dbReference type="EMBL" id="KIW52255.1"/>
    </source>
</evidence>
<keyword evidence="4" id="KW-0747">Spliceosome</keyword>
<dbReference type="Pfam" id="PF09785">
    <property type="entry name" value="Prp31_C"/>
    <property type="match status" value="1"/>
</dbReference>
<dbReference type="HOGENOM" id="CLU_026337_2_0_1"/>
<protein>
    <recommendedName>
        <fullName evidence="10">Nop domain-containing protein</fullName>
    </recommendedName>
</protein>
<evidence type="ECO:0000313" key="12">
    <source>
        <dbReference type="Proteomes" id="UP000054342"/>
    </source>
</evidence>
<feature type="region of interest" description="Disordered" evidence="9">
    <location>
        <begin position="1"/>
        <end position="76"/>
    </location>
</feature>
<dbReference type="InterPro" id="IPR012976">
    <property type="entry name" value="NOSIC"/>
</dbReference>
<feature type="compositionally biased region" description="Basic residues" evidence="9">
    <location>
        <begin position="405"/>
        <end position="415"/>
    </location>
</feature>
<keyword evidence="7" id="KW-0539">Nucleus</keyword>
<dbReference type="InterPro" id="IPR036070">
    <property type="entry name" value="Nop_dom_sf"/>
</dbReference>
<name>A0A0D2EC25_9EURO</name>
<dbReference type="InterPro" id="IPR027105">
    <property type="entry name" value="Prp31"/>
</dbReference>
<feature type="compositionally biased region" description="Acidic residues" evidence="9">
    <location>
        <begin position="52"/>
        <end position="76"/>
    </location>
</feature>
<evidence type="ECO:0000256" key="2">
    <source>
        <dbReference type="ARBA" id="ARBA00005572"/>
    </source>
</evidence>
<dbReference type="Gene3D" id="1.10.246.90">
    <property type="entry name" value="Nop domain"/>
    <property type="match status" value="1"/>
</dbReference>
<evidence type="ECO:0000259" key="10">
    <source>
        <dbReference type="PROSITE" id="PS51358"/>
    </source>
</evidence>
<feature type="region of interest" description="Disordered" evidence="9">
    <location>
        <begin position="557"/>
        <end position="601"/>
    </location>
</feature>
<feature type="region of interest" description="Disordered" evidence="9">
    <location>
        <begin position="383"/>
        <end position="421"/>
    </location>
</feature>
<evidence type="ECO:0000256" key="6">
    <source>
        <dbReference type="ARBA" id="ARBA00023187"/>
    </source>
</evidence>
<dbReference type="GO" id="GO:0046540">
    <property type="term" value="C:U4/U6 x U5 tri-snRNP complex"/>
    <property type="evidence" value="ECO:0007669"/>
    <property type="project" value="InterPro"/>
</dbReference>
<dbReference type="GeneID" id="25329815"/>
<keyword evidence="3" id="KW-0507">mRNA processing</keyword>
<dbReference type="PROSITE" id="PS51358">
    <property type="entry name" value="NOP"/>
    <property type="match status" value="1"/>
</dbReference>